<feature type="binding site" evidence="5">
    <location>
        <position position="136"/>
    </location>
    <ligand>
        <name>ATP</name>
        <dbReference type="ChEBI" id="CHEBI:30616"/>
    </ligand>
</feature>
<comment type="catalytic activity">
    <reaction evidence="5 6">
        <text>5-amino-1-(5-phospho-beta-D-ribosyl)imidazole + hydrogencarbonate + ATP = 5-carboxyamino-1-(5-phospho-D-ribosyl)imidazole + ADP + phosphate + 2 H(+)</text>
        <dbReference type="Rhea" id="RHEA:19317"/>
        <dbReference type="ChEBI" id="CHEBI:15378"/>
        <dbReference type="ChEBI" id="CHEBI:17544"/>
        <dbReference type="ChEBI" id="CHEBI:30616"/>
        <dbReference type="ChEBI" id="CHEBI:43474"/>
        <dbReference type="ChEBI" id="CHEBI:58730"/>
        <dbReference type="ChEBI" id="CHEBI:137981"/>
        <dbReference type="ChEBI" id="CHEBI:456216"/>
        <dbReference type="EC" id="6.3.4.18"/>
    </reaction>
</comment>
<gene>
    <name evidence="5 6" type="primary">purK</name>
    <name evidence="8" type="ORF">DC094_18430</name>
</gene>
<comment type="caution">
    <text evidence="8">The sequence shown here is derived from an EMBL/GenBank/DDBJ whole genome shotgun (WGS) entry which is preliminary data.</text>
</comment>
<protein>
    <recommendedName>
        <fullName evidence="5 6">N5-carboxyaminoimidazole ribonucleotide synthase</fullName>
        <shortName evidence="5 6">N5-CAIR synthase</shortName>
        <ecNumber evidence="5 6">6.3.4.18</ecNumber>
    </recommendedName>
    <alternativeName>
        <fullName evidence="5 6">5-(carboxyamino)imidazole ribonucleotide synthetase</fullName>
    </alternativeName>
</protein>
<dbReference type="SUPFAM" id="SSF56059">
    <property type="entry name" value="Glutathione synthetase ATP-binding domain-like"/>
    <property type="match status" value="1"/>
</dbReference>
<dbReference type="InterPro" id="IPR040686">
    <property type="entry name" value="PurK_C"/>
</dbReference>
<dbReference type="Pfam" id="PF02222">
    <property type="entry name" value="ATP-grasp"/>
    <property type="match status" value="1"/>
</dbReference>
<dbReference type="GO" id="GO:0034028">
    <property type="term" value="F:5-(carboxyamino)imidazole ribonucleotide synthase activity"/>
    <property type="evidence" value="ECO:0007669"/>
    <property type="project" value="UniProtKB-UniRule"/>
</dbReference>
<dbReference type="Pfam" id="PF22660">
    <property type="entry name" value="RS_preATP-grasp-like"/>
    <property type="match status" value="1"/>
</dbReference>
<dbReference type="InterPro" id="IPR054350">
    <property type="entry name" value="PurT/PurK_preATP-grasp"/>
</dbReference>
<comment type="function">
    <text evidence="6">Catalyzes the ATP-dependent conversion of 5-aminoimidazole ribonucleotide (AIR) and HCO(3)- to N5-carboxyaminoimidazole ribonucleotide (N5-CAIR).</text>
</comment>
<feature type="domain" description="ATP-grasp" evidence="7">
    <location>
        <begin position="100"/>
        <end position="290"/>
    </location>
</feature>
<keyword evidence="2 5" id="KW-0547">Nucleotide-binding</keyword>
<dbReference type="Gene3D" id="3.40.50.20">
    <property type="match status" value="1"/>
</dbReference>
<feature type="binding site" evidence="5">
    <location>
        <begin position="141"/>
        <end position="147"/>
    </location>
    <ligand>
        <name>ATP</name>
        <dbReference type="ChEBI" id="CHEBI:30616"/>
    </ligand>
</feature>
<dbReference type="HAMAP" id="MF_01928">
    <property type="entry name" value="PurK"/>
    <property type="match status" value="1"/>
</dbReference>
<proteinExistence type="inferred from homology"/>
<sequence>MKIGILGAGQLGRMMALAGIPLEHEFYFYGNPASAPAAVAGQVFDEKDPSALDAFIKASDVISYESENINAELVQNIELKKPVFPSVKSLRFSQHRLTEKNLFRELNIPVADFYKVESLEELKGAIAQLGLPIVLKTTTMGYDGKGQAVIKTAADIGPAWQQLKGNQLIAEAFVNFQRELSIIAARNAKGEHVFYPLAENSHRDGILRLTQVPAPGVSQQLQQLAEQHICSLLDQLDHVGILTLELFDTGLEGDQALIANEMAPRVHNSGHWSQQGAETCQFENHIRAISGLPLGATNCRHPLAAMINIIGKKGDKNLVLSEPAAHLHLYGKSERANRKLGHINLVADDATHMQQLISKFDGFMQECGE</sequence>
<keyword evidence="4 5" id="KW-0067">ATP-binding</keyword>
<dbReference type="GO" id="GO:0005829">
    <property type="term" value="C:cytosol"/>
    <property type="evidence" value="ECO:0007669"/>
    <property type="project" value="TreeGrafter"/>
</dbReference>
<dbReference type="InterPro" id="IPR011761">
    <property type="entry name" value="ATP-grasp"/>
</dbReference>
<evidence type="ECO:0000256" key="6">
    <source>
        <dbReference type="RuleBase" id="RU361200"/>
    </source>
</evidence>
<accession>A0A2V1GX05</accession>
<dbReference type="InterPro" id="IPR013815">
    <property type="entry name" value="ATP_grasp_subdomain_1"/>
</dbReference>
<keyword evidence="1 5" id="KW-0436">Ligase</keyword>
<dbReference type="OrthoDB" id="9804625at2"/>
<dbReference type="EC" id="6.3.4.18" evidence="5 6"/>
<reference evidence="8 9" key="1">
    <citation type="submission" date="2018-04" db="EMBL/GenBank/DDBJ databases">
        <title>Thalassorhabdus spongiae gen. nov., sp. nov., isolated from a marine sponge in South-West Iceland.</title>
        <authorList>
            <person name="Knobloch S."/>
            <person name="Daussin A."/>
            <person name="Johannsson R."/>
            <person name="Marteinsson V.T."/>
        </authorList>
    </citation>
    <scope>NUCLEOTIDE SEQUENCE [LARGE SCALE GENOMIC DNA]</scope>
    <source>
        <strain evidence="8 9">Hp12</strain>
    </source>
</reference>
<dbReference type="GO" id="GO:0005524">
    <property type="term" value="F:ATP binding"/>
    <property type="evidence" value="ECO:0007669"/>
    <property type="project" value="UniProtKB-UniRule"/>
</dbReference>
<dbReference type="InterPro" id="IPR005875">
    <property type="entry name" value="PurK"/>
</dbReference>
<dbReference type="AlphaFoldDB" id="A0A2V1GX05"/>
<feature type="binding site" evidence="5">
    <location>
        <position position="202"/>
    </location>
    <ligand>
        <name>ATP</name>
        <dbReference type="ChEBI" id="CHEBI:30616"/>
    </ligand>
</feature>
<evidence type="ECO:0000256" key="1">
    <source>
        <dbReference type="ARBA" id="ARBA00022598"/>
    </source>
</evidence>
<dbReference type="Proteomes" id="UP000244906">
    <property type="component" value="Unassembled WGS sequence"/>
</dbReference>
<feature type="binding site" evidence="5">
    <location>
        <begin position="171"/>
        <end position="174"/>
    </location>
    <ligand>
        <name>ATP</name>
        <dbReference type="ChEBI" id="CHEBI:30616"/>
    </ligand>
</feature>
<dbReference type="SUPFAM" id="SSF51246">
    <property type="entry name" value="Rudiment single hybrid motif"/>
    <property type="match status" value="1"/>
</dbReference>
<dbReference type="FunFam" id="3.30.1490.20:FF:000015">
    <property type="entry name" value="N5-carboxyaminoimidazole ribonucleotide synthase"/>
    <property type="match status" value="1"/>
</dbReference>
<dbReference type="Gene3D" id="3.30.1490.20">
    <property type="entry name" value="ATP-grasp fold, A domain"/>
    <property type="match status" value="1"/>
</dbReference>
<dbReference type="Pfam" id="PF17769">
    <property type="entry name" value="PurK_C"/>
    <property type="match status" value="1"/>
</dbReference>
<dbReference type="InterPro" id="IPR011054">
    <property type="entry name" value="Rudment_hybrid_motif"/>
</dbReference>
<comment type="pathway">
    <text evidence="5 6">Purine metabolism; IMP biosynthesis via de novo pathway; 5-amino-1-(5-phospho-D-ribosyl)imidazole-4-carboxylate from 5-amino-1-(5-phospho-D-ribosyl)imidazole (N5-CAIR route): step 1/2.</text>
</comment>
<feature type="binding site" evidence="5">
    <location>
        <position position="96"/>
    </location>
    <ligand>
        <name>ATP</name>
        <dbReference type="ChEBI" id="CHEBI:30616"/>
    </ligand>
</feature>
<dbReference type="PANTHER" id="PTHR11609">
    <property type="entry name" value="PURINE BIOSYNTHESIS PROTEIN 6/7, PUR6/7"/>
    <property type="match status" value="1"/>
</dbReference>
<dbReference type="NCBIfam" id="TIGR01161">
    <property type="entry name" value="purK"/>
    <property type="match status" value="1"/>
</dbReference>
<keyword evidence="3 5" id="KW-0658">Purine biosynthesis</keyword>
<dbReference type="RefSeq" id="WP_116688593.1">
    <property type="nucleotide sequence ID" value="NZ_CAWNYD010000010.1"/>
</dbReference>
<evidence type="ECO:0000256" key="2">
    <source>
        <dbReference type="ARBA" id="ARBA00022741"/>
    </source>
</evidence>
<dbReference type="InterPro" id="IPR016185">
    <property type="entry name" value="PreATP-grasp_dom_sf"/>
</dbReference>
<dbReference type="PROSITE" id="PS50975">
    <property type="entry name" value="ATP_GRASP"/>
    <property type="match status" value="1"/>
</dbReference>
<evidence type="ECO:0000256" key="5">
    <source>
        <dbReference type="HAMAP-Rule" id="MF_01928"/>
    </source>
</evidence>
<evidence type="ECO:0000256" key="4">
    <source>
        <dbReference type="ARBA" id="ARBA00022840"/>
    </source>
</evidence>
<organism evidence="8 9">
    <name type="scientific">Pelagibaculum spongiae</name>
    <dbReference type="NCBI Taxonomy" id="2080658"/>
    <lineage>
        <taxon>Bacteria</taxon>
        <taxon>Pseudomonadati</taxon>
        <taxon>Pseudomonadota</taxon>
        <taxon>Gammaproteobacteria</taxon>
        <taxon>Oceanospirillales</taxon>
        <taxon>Pelagibaculum</taxon>
    </lineage>
</organism>
<comment type="function">
    <text evidence="5">Catalyzes the ATP-dependent conversion of 5-aminoimidazole ribonucleotide (AIR) and HCO(3)(-) to N5-carboxyaminoimidazole ribonucleotide (N5-CAIR).</text>
</comment>
<dbReference type="PANTHER" id="PTHR11609:SF5">
    <property type="entry name" value="PHOSPHORIBOSYLAMINOIMIDAZOLE CARBOXYLASE"/>
    <property type="match status" value="1"/>
</dbReference>
<evidence type="ECO:0000313" key="9">
    <source>
        <dbReference type="Proteomes" id="UP000244906"/>
    </source>
</evidence>
<dbReference type="Gene3D" id="3.30.470.20">
    <property type="entry name" value="ATP-grasp fold, B domain"/>
    <property type="match status" value="1"/>
</dbReference>
<dbReference type="InterPro" id="IPR003135">
    <property type="entry name" value="ATP-grasp_carboxylate-amine"/>
</dbReference>
<dbReference type="SUPFAM" id="SSF52440">
    <property type="entry name" value="PreATP-grasp domain"/>
    <property type="match status" value="1"/>
</dbReference>
<evidence type="ECO:0000256" key="3">
    <source>
        <dbReference type="ARBA" id="ARBA00022755"/>
    </source>
</evidence>
<dbReference type="NCBIfam" id="NF004679">
    <property type="entry name" value="PRK06019.1-5"/>
    <property type="match status" value="1"/>
</dbReference>
<dbReference type="UniPathway" id="UPA00074">
    <property type="reaction ID" value="UER00942"/>
</dbReference>
<feature type="binding site" evidence="5">
    <location>
        <position position="179"/>
    </location>
    <ligand>
        <name>ATP</name>
        <dbReference type="ChEBI" id="CHEBI:30616"/>
    </ligand>
</feature>
<dbReference type="GO" id="GO:0046872">
    <property type="term" value="F:metal ion binding"/>
    <property type="evidence" value="ECO:0007669"/>
    <property type="project" value="InterPro"/>
</dbReference>
<comment type="similarity">
    <text evidence="5 6">Belongs to the PurK/PurT family.</text>
</comment>
<comment type="subunit">
    <text evidence="5 6">Homodimer.</text>
</comment>
<keyword evidence="9" id="KW-1185">Reference proteome</keyword>
<name>A0A2V1GX05_9GAMM</name>
<evidence type="ECO:0000259" key="7">
    <source>
        <dbReference type="PROSITE" id="PS50975"/>
    </source>
</evidence>
<evidence type="ECO:0000313" key="8">
    <source>
        <dbReference type="EMBL" id="PVZ65457.1"/>
    </source>
</evidence>
<dbReference type="GO" id="GO:0006189">
    <property type="term" value="P:'de novo' IMP biosynthetic process"/>
    <property type="evidence" value="ECO:0007669"/>
    <property type="project" value="UniProtKB-UniRule"/>
</dbReference>
<feature type="binding site" evidence="5">
    <location>
        <begin position="260"/>
        <end position="261"/>
    </location>
    <ligand>
        <name>ATP</name>
        <dbReference type="ChEBI" id="CHEBI:30616"/>
    </ligand>
</feature>
<dbReference type="EMBL" id="QDDL01000010">
    <property type="protein sequence ID" value="PVZ65457.1"/>
    <property type="molecule type" value="Genomic_DNA"/>
</dbReference>
<dbReference type="GO" id="GO:0004638">
    <property type="term" value="F:phosphoribosylaminoimidazole carboxylase activity"/>
    <property type="evidence" value="ECO:0007669"/>
    <property type="project" value="InterPro"/>
</dbReference>